<accession>A0A532UYH4</accession>
<evidence type="ECO:0000259" key="8">
    <source>
        <dbReference type="Pfam" id="PF01545"/>
    </source>
</evidence>
<dbReference type="InterPro" id="IPR036837">
    <property type="entry name" value="Cation_efflux_CTD_sf"/>
</dbReference>
<feature type="domain" description="Cation efflux protein cytoplasmic" evidence="9">
    <location>
        <begin position="321"/>
        <end position="379"/>
    </location>
</feature>
<dbReference type="GO" id="GO:0015093">
    <property type="term" value="F:ferrous iron transmembrane transporter activity"/>
    <property type="evidence" value="ECO:0007669"/>
    <property type="project" value="TreeGrafter"/>
</dbReference>
<sequence length="476" mass="52656">MGRELLVIDTRTDKKNTLAAVEKFRVALISVGAALFLTGAKLIVGVWTGSLALISEAAHSGLDLFASIITMFAVRAADRPPDKTHHYGHGKIESLSALFESLLLIITCLWILKEAIHRFSDPGSPPQVNVYSFAVVLTAIVIDWYRYRALIKTARKHRSQALEADALHFYSDIISSSFVLLGLAAVSLGYIWADALAAILVIIWVGILAVRLGKRNVDVLADRVPEGYAEKIATLTLGTDGVLSVDQLRLRRSGSAVFADLRIGLDRSFSLAEAHNTKKILLEKLASHIPGLDAVIHANPKTVPGESLELGILNFIKTQGLQAHNLTLRRREEKFVAELHLEFSGELTIGEAHRTTDELEKLILSHFPEICDIQIHIEDICKAAEVEVPLNNRCPDIVEQIGIICDKRLGKDKCHSVVLGQLSGKISVAMHCLFPVEMTVHEVHIQTTELEEELRKEIRELHDVLIHAEPDFAIRK</sequence>
<dbReference type="AlphaFoldDB" id="A0A532UYH4"/>
<dbReference type="PANTHER" id="PTHR43840:SF15">
    <property type="entry name" value="MITOCHONDRIAL METAL TRANSPORTER 1-RELATED"/>
    <property type="match status" value="1"/>
</dbReference>
<keyword evidence="3" id="KW-0813">Transport</keyword>
<evidence type="ECO:0000256" key="2">
    <source>
        <dbReference type="ARBA" id="ARBA00008114"/>
    </source>
</evidence>
<dbReference type="InterPro" id="IPR027469">
    <property type="entry name" value="Cation_efflux_TMD_sf"/>
</dbReference>
<evidence type="ECO:0000256" key="1">
    <source>
        <dbReference type="ARBA" id="ARBA00004141"/>
    </source>
</evidence>
<dbReference type="NCBIfam" id="TIGR01297">
    <property type="entry name" value="CDF"/>
    <property type="match status" value="1"/>
</dbReference>
<dbReference type="InterPro" id="IPR058533">
    <property type="entry name" value="Cation_efflux_TM"/>
</dbReference>
<dbReference type="InterPro" id="IPR002524">
    <property type="entry name" value="Cation_efflux"/>
</dbReference>
<dbReference type="GO" id="GO:0006882">
    <property type="term" value="P:intracellular zinc ion homeostasis"/>
    <property type="evidence" value="ECO:0007669"/>
    <property type="project" value="TreeGrafter"/>
</dbReference>
<feature type="domain" description="Cation efflux protein cytoplasmic" evidence="9">
    <location>
        <begin position="230"/>
        <end position="300"/>
    </location>
</feature>
<evidence type="ECO:0008006" key="12">
    <source>
        <dbReference type="Google" id="ProtNLM"/>
    </source>
</evidence>
<feature type="transmembrane region" description="Helical" evidence="7">
    <location>
        <begin position="128"/>
        <end position="145"/>
    </location>
</feature>
<keyword evidence="6 7" id="KW-0472">Membrane</keyword>
<feature type="transmembrane region" description="Helical" evidence="7">
    <location>
        <begin position="53"/>
        <end position="74"/>
    </location>
</feature>
<dbReference type="Gene3D" id="1.20.1510.10">
    <property type="entry name" value="Cation efflux protein transmembrane domain"/>
    <property type="match status" value="1"/>
</dbReference>
<feature type="transmembrane region" description="Helical" evidence="7">
    <location>
        <begin position="24"/>
        <end position="47"/>
    </location>
</feature>
<feature type="transmembrane region" description="Helical" evidence="7">
    <location>
        <begin position="166"/>
        <end position="184"/>
    </location>
</feature>
<evidence type="ECO:0000256" key="5">
    <source>
        <dbReference type="ARBA" id="ARBA00022989"/>
    </source>
</evidence>
<keyword evidence="4 7" id="KW-0812">Transmembrane</keyword>
<dbReference type="Pfam" id="PF16916">
    <property type="entry name" value="ZT_dimer"/>
    <property type="match status" value="3"/>
</dbReference>
<name>A0A532UYH4_UNCL8</name>
<reference evidence="10 11" key="1">
    <citation type="submission" date="2017-06" db="EMBL/GenBank/DDBJ databases">
        <title>Novel microbial phyla capable of carbon fixation and sulfur reduction in deep-sea sediments.</title>
        <authorList>
            <person name="Huang J."/>
            <person name="Baker B."/>
            <person name="Wang Y."/>
        </authorList>
    </citation>
    <scope>NUCLEOTIDE SEQUENCE [LARGE SCALE GENOMIC DNA]</scope>
    <source>
        <strain evidence="10">B3_LCP</strain>
    </source>
</reference>
<dbReference type="Pfam" id="PF01545">
    <property type="entry name" value="Cation_efflux"/>
    <property type="match status" value="1"/>
</dbReference>
<evidence type="ECO:0000256" key="7">
    <source>
        <dbReference type="SAM" id="Phobius"/>
    </source>
</evidence>
<comment type="subcellular location">
    <subcellularLocation>
        <location evidence="1">Membrane</location>
        <topology evidence="1">Multi-pass membrane protein</topology>
    </subcellularLocation>
</comment>
<feature type="domain" description="Cation efflux protein cytoplasmic" evidence="9">
    <location>
        <begin position="410"/>
        <end position="470"/>
    </location>
</feature>
<evidence type="ECO:0000256" key="6">
    <source>
        <dbReference type="ARBA" id="ARBA00023136"/>
    </source>
</evidence>
<comment type="caution">
    <text evidence="10">The sequence shown here is derived from an EMBL/GenBank/DDBJ whole genome shotgun (WGS) entry which is preliminary data.</text>
</comment>
<comment type="similarity">
    <text evidence="2">Belongs to the cation diffusion facilitator (CDF) transporter (TC 2.A.4) family.</text>
</comment>
<dbReference type="EMBL" id="NJBN01000006">
    <property type="protein sequence ID" value="TKJ39966.1"/>
    <property type="molecule type" value="Genomic_DNA"/>
</dbReference>
<dbReference type="Gene3D" id="3.30.70.1350">
    <property type="entry name" value="Cation efflux protein, cytoplasmic domain"/>
    <property type="match status" value="3"/>
</dbReference>
<evidence type="ECO:0000259" key="9">
    <source>
        <dbReference type="Pfam" id="PF16916"/>
    </source>
</evidence>
<dbReference type="InterPro" id="IPR027470">
    <property type="entry name" value="Cation_efflux_CTD"/>
</dbReference>
<dbReference type="GO" id="GO:0015341">
    <property type="term" value="F:zinc efflux antiporter activity"/>
    <property type="evidence" value="ECO:0007669"/>
    <property type="project" value="TreeGrafter"/>
</dbReference>
<feature type="transmembrane region" description="Helical" evidence="7">
    <location>
        <begin position="190"/>
        <end position="210"/>
    </location>
</feature>
<keyword evidence="5 7" id="KW-1133">Transmembrane helix</keyword>
<dbReference type="Proteomes" id="UP000319619">
    <property type="component" value="Unassembled WGS sequence"/>
</dbReference>
<evidence type="ECO:0000313" key="10">
    <source>
        <dbReference type="EMBL" id="TKJ39966.1"/>
    </source>
</evidence>
<evidence type="ECO:0000256" key="4">
    <source>
        <dbReference type="ARBA" id="ARBA00022692"/>
    </source>
</evidence>
<dbReference type="SUPFAM" id="SSF161111">
    <property type="entry name" value="Cation efflux protein transmembrane domain-like"/>
    <property type="match status" value="1"/>
</dbReference>
<dbReference type="GO" id="GO:0005886">
    <property type="term" value="C:plasma membrane"/>
    <property type="evidence" value="ECO:0007669"/>
    <property type="project" value="TreeGrafter"/>
</dbReference>
<dbReference type="GO" id="GO:0015086">
    <property type="term" value="F:cadmium ion transmembrane transporter activity"/>
    <property type="evidence" value="ECO:0007669"/>
    <property type="project" value="TreeGrafter"/>
</dbReference>
<dbReference type="PANTHER" id="PTHR43840">
    <property type="entry name" value="MITOCHONDRIAL METAL TRANSPORTER 1-RELATED"/>
    <property type="match status" value="1"/>
</dbReference>
<dbReference type="InterPro" id="IPR050291">
    <property type="entry name" value="CDF_Transporter"/>
</dbReference>
<feature type="transmembrane region" description="Helical" evidence="7">
    <location>
        <begin position="95"/>
        <end position="112"/>
    </location>
</feature>
<evidence type="ECO:0000313" key="11">
    <source>
        <dbReference type="Proteomes" id="UP000319619"/>
    </source>
</evidence>
<feature type="domain" description="Cation efflux protein transmembrane" evidence="8">
    <location>
        <begin position="28"/>
        <end position="220"/>
    </location>
</feature>
<proteinExistence type="inferred from homology"/>
<evidence type="ECO:0000256" key="3">
    <source>
        <dbReference type="ARBA" id="ARBA00022448"/>
    </source>
</evidence>
<organism evidence="10 11">
    <name type="scientific">candidate division LCP-89 bacterium B3_LCP</name>
    <dbReference type="NCBI Taxonomy" id="2012998"/>
    <lineage>
        <taxon>Bacteria</taxon>
        <taxon>Pseudomonadati</taxon>
        <taxon>Bacteria division LCP-89</taxon>
    </lineage>
</organism>
<dbReference type="SUPFAM" id="SSF160240">
    <property type="entry name" value="Cation efflux protein cytoplasmic domain-like"/>
    <property type="match status" value="3"/>
</dbReference>
<gene>
    <name evidence="10" type="ORF">CEE37_09525</name>
</gene>
<protein>
    <recommendedName>
        <fullName evidence="12">Cation transporter</fullName>
    </recommendedName>
</protein>